<dbReference type="EMBL" id="JAHXRS010000024">
    <property type="protein sequence ID" value="MBW6395800.1"/>
    <property type="molecule type" value="Genomic_DNA"/>
</dbReference>
<evidence type="ECO:0000313" key="1">
    <source>
        <dbReference type="EMBL" id="MBW6395800.1"/>
    </source>
</evidence>
<evidence type="ECO:0008006" key="3">
    <source>
        <dbReference type="Google" id="ProtNLM"/>
    </source>
</evidence>
<accession>A0ABS7A0I2</accession>
<dbReference type="RefSeq" id="WP_219760312.1">
    <property type="nucleotide sequence ID" value="NZ_JAHXRS010000024.1"/>
</dbReference>
<keyword evidence="2" id="KW-1185">Reference proteome</keyword>
<evidence type="ECO:0000313" key="2">
    <source>
        <dbReference type="Proteomes" id="UP000724268"/>
    </source>
</evidence>
<comment type="caution">
    <text evidence="1">The sequence shown here is derived from an EMBL/GenBank/DDBJ whole genome shotgun (WGS) entry which is preliminary data.</text>
</comment>
<protein>
    <recommendedName>
        <fullName evidence="3">HEPN domain-containing protein</fullName>
    </recommendedName>
</protein>
<proteinExistence type="predicted"/>
<name>A0ABS7A0I2_9DEIN</name>
<organism evidence="1 2">
    <name type="scientific">Thermus brevis</name>
    <dbReference type="NCBI Taxonomy" id="2862456"/>
    <lineage>
        <taxon>Bacteria</taxon>
        <taxon>Thermotogati</taxon>
        <taxon>Deinococcota</taxon>
        <taxon>Deinococci</taxon>
        <taxon>Thermales</taxon>
        <taxon>Thermaceae</taxon>
        <taxon>Thermus</taxon>
    </lineage>
</organism>
<sequence length="127" mass="15069">MPPERQTPPEPDVLQHRDQALHNEKLLDNAFLPPDWEITIRFYATAHWVRAFLKKRLKVPSISSHEEADKLLAQASVQKDIRQLFKELRWASEDARYYCVHPSPNQLERFRKAHDRLKGFFEPKSKP</sequence>
<dbReference type="Proteomes" id="UP000724268">
    <property type="component" value="Unassembled WGS sequence"/>
</dbReference>
<gene>
    <name evidence="1" type="ORF">KZX47_11660</name>
</gene>
<reference evidence="1 2" key="1">
    <citation type="submission" date="2021-07" db="EMBL/GenBank/DDBJ databases">
        <title>Thermus aquaticus gen. n. and sp. n., a nonsporulating extreme thermophile.</title>
        <authorList>
            <person name="Hu C.-J."/>
            <person name="Li W.-J."/>
            <person name="Xian W.-D."/>
        </authorList>
    </citation>
    <scope>NUCLEOTIDE SEQUENCE [LARGE SCALE GENOMIC DNA]</scope>
    <source>
        <strain evidence="1 2">SYSU G05001</strain>
    </source>
</reference>